<dbReference type="AlphaFoldDB" id="M3HTT5"/>
<evidence type="ECO:0000313" key="2">
    <source>
        <dbReference type="Proteomes" id="UP000011783"/>
    </source>
</evidence>
<organism evidence="1 2">
    <name type="scientific">Leptospira borgpetersenii str. 200701203</name>
    <dbReference type="NCBI Taxonomy" id="1193007"/>
    <lineage>
        <taxon>Bacteria</taxon>
        <taxon>Pseudomonadati</taxon>
        <taxon>Spirochaetota</taxon>
        <taxon>Spirochaetia</taxon>
        <taxon>Leptospirales</taxon>
        <taxon>Leptospiraceae</taxon>
        <taxon>Leptospira</taxon>
    </lineage>
</organism>
<evidence type="ECO:0000313" key="1">
    <source>
        <dbReference type="EMBL" id="EMG00990.1"/>
    </source>
</evidence>
<protein>
    <recommendedName>
        <fullName evidence="3">HlyD family secretion domain protein</fullName>
    </recommendedName>
</protein>
<sequence length="109" mass="12454">MKKTFKTGYVHTWLHPFRRGSKKTFLIPLKALIKNKEGKSGTVFVANEENRLFSVEVETIKEESGFVEVLGNLELGRYIAISDLNELKEGQKVKIPKEQTPGLIEEKSY</sequence>
<dbReference type="EMBL" id="AKWO02000038">
    <property type="protein sequence ID" value="EMG00990.1"/>
    <property type="molecule type" value="Genomic_DNA"/>
</dbReference>
<name>M3HTT5_LEPBO</name>
<reference evidence="1 2" key="1">
    <citation type="submission" date="2013-01" db="EMBL/GenBank/DDBJ databases">
        <authorList>
            <person name="Harkins D.M."/>
            <person name="Durkin A.S."/>
            <person name="Brinkac L.M."/>
            <person name="Haft D.H."/>
            <person name="Selengut J.D."/>
            <person name="Sanka R."/>
            <person name="DePew J."/>
            <person name="Purushe J."/>
            <person name="Picardeau M."/>
            <person name="Werts C."/>
            <person name="Goarant C."/>
            <person name="Vinetz J.M."/>
            <person name="Sutton G.G."/>
            <person name="Nierman W.C."/>
            <person name="Fouts D.E."/>
        </authorList>
    </citation>
    <scope>NUCLEOTIDE SEQUENCE [LARGE SCALE GENOMIC DNA]</scope>
    <source>
        <strain evidence="1 2">200701203</strain>
    </source>
</reference>
<dbReference type="Proteomes" id="UP000011783">
    <property type="component" value="Unassembled WGS sequence"/>
</dbReference>
<proteinExistence type="predicted"/>
<gene>
    <name evidence="1" type="ORF">LEP1GSC123_3903</name>
</gene>
<comment type="caution">
    <text evidence="1">The sequence shown here is derived from an EMBL/GenBank/DDBJ whole genome shotgun (WGS) entry which is preliminary data.</text>
</comment>
<dbReference type="Gene3D" id="2.40.420.20">
    <property type="match status" value="1"/>
</dbReference>
<dbReference type="BioCyc" id="LBOR1193007:G11KN-4069-MONOMER"/>
<evidence type="ECO:0008006" key="3">
    <source>
        <dbReference type="Google" id="ProtNLM"/>
    </source>
</evidence>
<accession>M3HTT5</accession>